<dbReference type="SUPFAM" id="SSF52540">
    <property type="entry name" value="P-loop containing nucleoside triphosphate hydrolases"/>
    <property type="match status" value="1"/>
</dbReference>
<sequence length="447" mass="48828">MLINSKQLWTAEGDILEHGIHDGRIYSASGSVGFDMTTPKATNDDVQKVLNAFGGINWRQELGAELLLGWIGVATMAVVFRRRPHMLLTGGAGIGKSTVLEMAKWLLGPMAFSCTGPQTMAAFYQALGGTSRAVILDEFEADPSRRHAQDTLEIARMSYSLQEGDEGIVRGTQNGAAKSYAFYSPFLAAGISPGKMQPADLTRWVVLEALSRKGDAPQLNESEAREIGPRLARLFVSRWNMFQASEKVVRECILAAGGDGRMADTVGTLLASYWTFASNRPATADDANVLVEMLNIKARIELHSETDEKRCLDSLMSKVMPFKMIEGQYLVTRPMSIAQAIEKVCEDPTGNLEITSRLSQLGMRVVQQNGKWRFIIANSPEHQELRRLFSGTKWSTGGWAVVLRRLPGGEESTQRIGAGFGAAKVTVFDVPADLLPANDEGEDLLAA</sequence>
<evidence type="ECO:0008006" key="3">
    <source>
        <dbReference type="Google" id="ProtNLM"/>
    </source>
</evidence>
<protein>
    <recommendedName>
        <fullName evidence="3">DUF927 domain-containing protein</fullName>
    </recommendedName>
</protein>
<proteinExistence type="predicted"/>
<comment type="caution">
    <text evidence="1">The sequence shown here is derived from an EMBL/GenBank/DDBJ whole genome shotgun (WGS) entry which is preliminary data.</text>
</comment>
<gene>
    <name evidence="1" type="ORF">ACFQPC_00315</name>
</gene>
<evidence type="ECO:0000313" key="2">
    <source>
        <dbReference type="Proteomes" id="UP001596542"/>
    </source>
</evidence>
<dbReference type="RefSeq" id="WP_382269683.1">
    <property type="nucleotide sequence ID" value="NZ_JBHTBU010000001.1"/>
</dbReference>
<keyword evidence="2" id="KW-1185">Reference proteome</keyword>
<dbReference type="EMBL" id="JBHTBU010000001">
    <property type="protein sequence ID" value="MFC7286469.1"/>
    <property type="molecule type" value="Genomic_DNA"/>
</dbReference>
<dbReference type="InterPro" id="IPR027417">
    <property type="entry name" value="P-loop_NTPase"/>
</dbReference>
<name>A0ABW2I619_9BURK</name>
<accession>A0ABW2I619</accession>
<reference evidence="2" key="1">
    <citation type="journal article" date="2019" name="Int. J. Syst. Evol. Microbiol.">
        <title>The Global Catalogue of Microorganisms (GCM) 10K type strain sequencing project: providing services to taxonomists for standard genome sequencing and annotation.</title>
        <authorList>
            <consortium name="The Broad Institute Genomics Platform"/>
            <consortium name="The Broad Institute Genome Sequencing Center for Infectious Disease"/>
            <person name="Wu L."/>
            <person name="Ma J."/>
        </authorList>
    </citation>
    <scope>NUCLEOTIDE SEQUENCE [LARGE SCALE GENOMIC DNA]</scope>
    <source>
        <strain evidence="2">KACC 12508</strain>
    </source>
</reference>
<evidence type="ECO:0000313" key="1">
    <source>
        <dbReference type="EMBL" id="MFC7286469.1"/>
    </source>
</evidence>
<organism evidence="1 2">
    <name type="scientific">Herminiimonas glaciei</name>
    <dbReference type="NCBI Taxonomy" id="523788"/>
    <lineage>
        <taxon>Bacteria</taxon>
        <taxon>Pseudomonadati</taxon>
        <taxon>Pseudomonadota</taxon>
        <taxon>Betaproteobacteria</taxon>
        <taxon>Burkholderiales</taxon>
        <taxon>Oxalobacteraceae</taxon>
        <taxon>Herminiimonas</taxon>
    </lineage>
</organism>
<dbReference type="Proteomes" id="UP001596542">
    <property type="component" value="Unassembled WGS sequence"/>
</dbReference>